<keyword evidence="2" id="KW-1185">Reference proteome</keyword>
<evidence type="ECO:0000313" key="1">
    <source>
        <dbReference type="EMBL" id="GIL93342.1"/>
    </source>
</evidence>
<comment type="caution">
    <text evidence="1">The sequence shown here is derived from an EMBL/GenBank/DDBJ whole genome shotgun (WGS) entry which is preliminary data.</text>
</comment>
<gene>
    <name evidence="1" type="ORF">Vretifemale_20735</name>
</gene>
<dbReference type="Proteomes" id="UP000747110">
    <property type="component" value="Unassembled WGS sequence"/>
</dbReference>
<accession>A0A8J4D436</accession>
<name>A0A8J4D436_9CHLO</name>
<dbReference type="AlphaFoldDB" id="A0A8J4D436"/>
<evidence type="ECO:0000313" key="2">
    <source>
        <dbReference type="Proteomes" id="UP000747110"/>
    </source>
</evidence>
<organism evidence="1 2">
    <name type="scientific">Volvox reticuliferus</name>
    <dbReference type="NCBI Taxonomy" id="1737510"/>
    <lineage>
        <taxon>Eukaryota</taxon>
        <taxon>Viridiplantae</taxon>
        <taxon>Chlorophyta</taxon>
        <taxon>core chlorophytes</taxon>
        <taxon>Chlorophyceae</taxon>
        <taxon>CS clade</taxon>
        <taxon>Chlamydomonadales</taxon>
        <taxon>Volvocaceae</taxon>
        <taxon>Volvox</taxon>
    </lineage>
</organism>
<dbReference type="EMBL" id="BNCP01000095">
    <property type="protein sequence ID" value="GIL93342.1"/>
    <property type="molecule type" value="Genomic_DNA"/>
</dbReference>
<proteinExistence type="predicted"/>
<protein>
    <submittedName>
        <fullName evidence="1">Uncharacterized protein</fullName>
    </submittedName>
</protein>
<sequence>MLSFLAVSLRRTTSSALAMYGGGSITLVACANLATEPLAGDDAAIPSIGDPWVTSPSSTVATGGRQSPLTFPGAALGNDDGSTASRLIIGGVTPSCATPGRLSTAAQSPPPSTAPLPPLPVRLSLPFPLPLAAAVMAVAIETASSAADLPGLMVASTGCDASSSGWISHAWSDTGADNTPGAGDAASPPVGVDVAPWPSASVMGQVCSGAGPLRAASSSGAGEDAGVAGVTRCPC</sequence>
<reference evidence="1" key="1">
    <citation type="journal article" date="2021" name="Proc. Natl. Acad. Sci. U.S.A.">
        <title>Three genomes in the algal genus Volvox reveal the fate of a haploid sex-determining region after a transition to homothallism.</title>
        <authorList>
            <person name="Yamamoto K."/>
            <person name="Hamaji T."/>
            <person name="Kawai-Toyooka H."/>
            <person name="Matsuzaki R."/>
            <person name="Takahashi F."/>
            <person name="Nishimura Y."/>
            <person name="Kawachi M."/>
            <person name="Noguchi H."/>
            <person name="Minakuchi Y."/>
            <person name="Umen J.G."/>
            <person name="Toyoda A."/>
            <person name="Nozaki H."/>
        </authorList>
    </citation>
    <scope>NUCLEOTIDE SEQUENCE</scope>
    <source>
        <strain evidence="1">NIES-3786</strain>
    </source>
</reference>